<dbReference type="Pfam" id="PF05975">
    <property type="entry name" value="EcsB"/>
    <property type="match status" value="1"/>
</dbReference>
<feature type="transmembrane region" description="Helical" evidence="1">
    <location>
        <begin position="173"/>
        <end position="190"/>
    </location>
</feature>
<name>W1WPM8_9ZZZZ</name>
<dbReference type="NCBIfam" id="NF047570">
    <property type="entry name" value="ABC_perm_EcsB"/>
    <property type="match status" value="1"/>
</dbReference>
<protein>
    <submittedName>
        <fullName evidence="2">ABC superfamily ATP binding cassette transporter, membrane protein</fullName>
    </submittedName>
</protein>
<feature type="transmembrane region" description="Helical" evidence="1">
    <location>
        <begin position="109"/>
        <end position="134"/>
    </location>
</feature>
<feature type="transmembrane region" description="Helical" evidence="1">
    <location>
        <begin position="316"/>
        <end position="335"/>
    </location>
</feature>
<feature type="transmembrane region" description="Helical" evidence="1">
    <location>
        <begin position="68"/>
        <end position="88"/>
    </location>
</feature>
<evidence type="ECO:0000256" key="1">
    <source>
        <dbReference type="SAM" id="Phobius"/>
    </source>
</evidence>
<feature type="transmembrane region" description="Helical" evidence="1">
    <location>
        <begin position="196"/>
        <end position="212"/>
    </location>
</feature>
<dbReference type="GO" id="GO:0016020">
    <property type="term" value="C:membrane"/>
    <property type="evidence" value="ECO:0007669"/>
    <property type="project" value="InterPro"/>
</dbReference>
<feature type="transmembrane region" description="Helical" evidence="1">
    <location>
        <begin position="292"/>
        <end position="310"/>
    </location>
</feature>
<accession>W1WPM8</accession>
<comment type="caution">
    <text evidence="2">The sequence shown here is derived from an EMBL/GenBank/DDBJ whole genome shotgun (WGS) entry which is preliminary data.</text>
</comment>
<keyword evidence="1" id="KW-1133">Transmembrane helix</keyword>
<dbReference type="EMBL" id="AZMM01018441">
    <property type="protein sequence ID" value="ETJ20088.1"/>
    <property type="molecule type" value="Genomic_DNA"/>
</dbReference>
<evidence type="ECO:0000313" key="2">
    <source>
        <dbReference type="EMBL" id="ETJ20088.1"/>
    </source>
</evidence>
<feature type="transmembrane region" description="Helical" evidence="1">
    <location>
        <begin position="361"/>
        <end position="379"/>
    </location>
</feature>
<feature type="transmembrane region" description="Helical" evidence="1">
    <location>
        <begin position="34"/>
        <end position="56"/>
    </location>
</feature>
<feature type="transmembrane region" description="Helical" evidence="1">
    <location>
        <begin position="385"/>
        <end position="403"/>
    </location>
</feature>
<sequence length="415" mass="49393">MSHKVVVLMNNEALTLFRKRQQAIRKEKNYYNKFIFNGHFTVFLLILLGAFIFGYGEWLSHIPPQIDYALFASIALAVVSLFPIRTLLKEADQIFLLPFERHMKNYINASLFYSYISRISLPFILLIVFFPLFYKLSHNHYGFYIAFSISTLLYPYLVLLIKWQWVKLNKNVFIINILLFIPLAVTHYMILRFHNYLAFLIMIILFVIYLVLKTKADHYLLPWEKVIAIEQQHHTNYYKFVNMFTDVKHLRESAVRRSYLDFLLPVPKGAKFNENRMYLYLFIRSFVRGRDAFSIILRLVIIAIILMVWLSQPVVSLIIGSLFMYIILLQMSQFYTQQAYGLWPQVWPVSDTKVIAGYQQFLNRLMIIIAITFTIVYVIKHHDLFFFAVLFFIVGWLTIRNAVKKLKYQETLLRD</sequence>
<reference evidence="2" key="1">
    <citation type="submission" date="2013-12" db="EMBL/GenBank/DDBJ databases">
        <title>A Varibaculum cambriense genome reconstructed from a premature infant gut community with otherwise low bacterial novelty that shifts toward anaerobic metabolism during the third week of life.</title>
        <authorList>
            <person name="Brown C.T."/>
            <person name="Sharon I."/>
            <person name="Thomas B.C."/>
            <person name="Castelle C.J."/>
            <person name="Morowitz M.J."/>
            <person name="Banfield J.F."/>
        </authorList>
    </citation>
    <scope>NUCLEOTIDE SEQUENCE</scope>
</reference>
<organism evidence="2">
    <name type="scientific">human gut metagenome</name>
    <dbReference type="NCBI Taxonomy" id="408170"/>
    <lineage>
        <taxon>unclassified sequences</taxon>
        <taxon>metagenomes</taxon>
        <taxon>organismal metagenomes</taxon>
    </lineage>
</organism>
<proteinExistence type="predicted"/>
<feature type="transmembrane region" description="Helical" evidence="1">
    <location>
        <begin position="140"/>
        <end position="161"/>
    </location>
</feature>
<dbReference type="InterPro" id="IPR010288">
    <property type="entry name" value="EcsB_ABC"/>
</dbReference>
<dbReference type="PIRSF" id="PIRSF037259">
    <property type="entry name" value="EcsB_ABC"/>
    <property type="match status" value="1"/>
</dbReference>
<gene>
    <name evidence="2" type="ORF">Q604_UNBC18441G0007</name>
</gene>
<keyword evidence="1" id="KW-0812">Transmembrane</keyword>
<dbReference type="AlphaFoldDB" id="W1WPM8"/>
<keyword evidence="1" id="KW-0472">Membrane</keyword>